<gene>
    <name evidence="7" type="ORF">GGR46_001619</name>
</gene>
<dbReference type="GO" id="GO:0016987">
    <property type="term" value="F:sigma factor activity"/>
    <property type="evidence" value="ECO:0007669"/>
    <property type="project" value="UniProtKB-KW"/>
</dbReference>
<dbReference type="AlphaFoldDB" id="A0A7W6JT89"/>
<dbReference type="InterPro" id="IPR014284">
    <property type="entry name" value="RNA_pol_sigma-70_dom"/>
</dbReference>
<dbReference type="CDD" id="cd06171">
    <property type="entry name" value="Sigma70_r4"/>
    <property type="match status" value="1"/>
</dbReference>
<evidence type="ECO:0000256" key="2">
    <source>
        <dbReference type="ARBA" id="ARBA00023015"/>
    </source>
</evidence>
<dbReference type="GO" id="GO:0003677">
    <property type="term" value="F:DNA binding"/>
    <property type="evidence" value="ECO:0007669"/>
    <property type="project" value="InterPro"/>
</dbReference>
<comment type="similarity">
    <text evidence="1">Belongs to the sigma-70 factor family. ECF subfamily.</text>
</comment>
<dbReference type="SUPFAM" id="SSF88659">
    <property type="entry name" value="Sigma3 and sigma4 domains of RNA polymerase sigma factors"/>
    <property type="match status" value="1"/>
</dbReference>
<dbReference type="EMBL" id="JACIEH010000001">
    <property type="protein sequence ID" value="MBB4098086.1"/>
    <property type="molecule type" value="Genomic_DNA"/>
</dbReference>
<evidence type="ECO:0000256" key="4">
    <source>
        <dbReference type="ARBA" id="ARBA00023163"/>
    </source>
</evidence>
<accession>A0A7W6JT89</accession>
<protein>
    <submittedName>
        <fullName evidence="7">RNA polymerase sigma-70 factor (ECF subfamily)</fullName>
    </submittedName>
</protein>
<dbReference type="PANTHER" id="PTHR43133:SF25">
    <property type="entry name" value="RNA POLYMERASE SIGMA FACTOR RFAY-RELATED"/>
    <property type="match status" value="1"/>
</dbReference>
<dbReference type="PANTHER" id="PTHR43133">
    <property type="entry name" value="RNA POLYMERASE ECF-TYPE SIGMA FACTO"/>
    <property type="match status" value="1"/>
</dbReference>
<comment type="caution">
    <text evidence="7">The sequence shown here is derived from an EMBL/GenBank/DDBJ whole genome shotgun (WGS) entry which is preliminary data.</text>
</comment>
<dbReference type="NCBIfam" id="TIGR02937">
    <property type="entry name" value="sigma70-ECF"/>
    <property type="match status" value="1"/>
</dbReference>
<dbReference type="InterPro" id="IPR053866">
    <property type="entry name" value="PhyR_sigma2"/>
</dbReference>
<evidence type="ECO:0000256" key="3">
    <source>
        <dbReference type="ARBA" id="ARBA00023082"/>
    </source>
</evidence>
<keyword evidence="2" id="KW-0805">Transcription regulation</keyword>
<dbReference type="InterPro" id="IPR039425">
    <property type="entry name" value="RNA_pol_sigma-70-like"/>
</dbReference>
<dbReference type="InterPro" id="IPR013324">
    <property type="entry name" value="RNA_pol_sigma_r3/r4-like"/>
</dbReference>
<proteinExistence type="inferred from homology"/>
<evidence type="ECO:0000313" key="8">
    <source>
        <dbReference type="Proteomes" id="UP000557392"/>
    </source>
</evidence>
<dbReference type="Gene3D" id="1.10.10.10">
    <property type="entry name" value="Winged helix-like DNA-binding domain superfamily/Winged helix DNA-binding domain"/>
    <property type="match status" value="1"/>
</dbReference>
<sequence>MSPGMSASREMIAQVQPLIPALRRYARAMLRDRDDADDLVQDVLERALGAWHARREAASLRSWLFAILHNLALDRLRRIARRGTSEPLEAVPEARLATPATQESAMEQRDVLTLVALLPEEQRSVLLLVGVEQLSYAEAASVLNLPQGTVMSRLSRARERLRRMMEGERPAVRPALRIVP</sequence>
<evidence type="ECO:0000259" key="6">
    <source>
        <dbReference type="Pfam" id="PF22029"/>
    </source>
</evidence>
<dbReference type="InterPro" id="IPR013249">
    <property type="entry name" value="RNA_pol_sigma70_r4_t2"/>
</dbReference>
<keyword evidence="8" id="KW-1185">Reference proteome</keyword>
<dbReference type="SUPFAM" id="SSF88946">
    <property type="entry name" value="Sigma2 domain of RNA polymerase sigma factors"/>
    <property type="match status" value="1"/>
</dbReference>
<dbReference type="GO" id="GO:0006352">
    <property type="term" value="P:DNA-templated transcription initiation"/>
    <property type="evidence" value="ECO:0007669"/>
    <property type="project" value="InterPro"/>
</dbReference>
<keyword evidence="4" id="KW-0804">Transcription</keyword>
<reference evidence="7 8" key="1">
    <citation type="submission" date="2020-08" db="EMBL/GenBank/DDBJ databases">
        <title>Genomic Encyclopedia of Type Strains, Phase IV (KMG-IV): sequencing the most valuable type-strain genomes for metagenomic binning, comparative biology and taxonomic classification.</title>
        <authorList>
            <person name="Goeker M."/>
        </authorList>
    </citation>
    <scope>NUCLEOTIDE SEQUENCE [LARGE SCALE GENOMIC DNA]</scope>
    <source>
        <strain evidence="7 8">DSM 101806</strain>
    </source>
</reference>
<dbReference type="Pfam" id="PF08281">
    <property type="entry name" value="Sigma70_r4_2"/>
    <property type="match status" value="1"/>
</dbReference>
<feature type="domain" description="PhyR sigma2" evidence="6">
    <location>
        <begin position="15"/>
        <end position="69"/>
    </location>
</feature>
<evidence type="ECO:0000313" key="7">
    <source>
        <dbReference type="EMBL" id="MBB4098086.1"/>
    </source>
</evidence>
<organism evidence="7 8">
    <name type="scientific">Sphingomonas kyeonggiensis</name>
    <dbReference type="NCBI Taxonomy" id="1268553"/>
    <lineage>
        <taxon>Bacteria</taxon>
        <taxon>Pseudomonadati</taxon>
        <taxon>Pseudomonadota</taxon>
        <taxon>Alphaproteobacteria</taxon>
        <taxon>Sphingomonadales</taxon>
        <taxon>Sphingomonadaceae</taxon>
        <taxon>Sphingomonas</taxon>
    </lineage>
</organism>
<dbReference type="Proteomes" id="UP000557392">
    <property type="component" value="Unassembled WGS sequence"/>
</dbReference>
<feature type="domain" description="RNA polymerase sigma factor 70 region 4 type 2" evidence="5">
    <location>
        <begin position="109"/>
        <end position="161"/>
    </location>
</feature>
<name>A0A7W6JT89_9SPHN</name>
<keyword evidence="3" id="KW-0731">Sigma factor</keyword>
<dbReference type="Gene3D" id="1.10.1740.10">
    <property type="match status" value="1"/>
</dbReference>
<evidence type="ECO:0000256" key="1">
    <source>
        <dbReference type="ARBA" id="ARBA00010641"/>
    </source>
</evidence>
<dbReference type="InterPro" id="IPR036388">
    <property type="entry name" value="WH-like_DNA-bd_sf"/>
</dbReference>
<dbReference type="Pfam" id="PF22029">
    <property type="entry name" value="PhyR_sigma2"/>
    <property type="match status" value="1"/>
</dbReference>
<evidence type="ECO:0000259" key="5">
    <source>
        <dbReference type="Pfam" id="PF08281"/>
    </source>
</evidence>
<dbReference type="InterPro" id="IPR013325">
    <property type="entry name" value="RNA_pol_sigma_r2"/>
</dbReference>